<feature type="transmembrane region" description="Helical" evidence="1">
    <location>
        <begin position="15"/>
        <end position="38"/>
    </location>
</feature>
<evidence type="ECO:0000313" key="2">
    <source>
        <dbReference type="EMBL" id="MFD2097156.1"/>
    </source>
</evidence>
<keyword evidence="3" id="KW-1185">Reference proteome</keyword>
<keyword evidence="1" id="KW-0472">Membrane</keyword>
<evidence type="ECO:0000313" key="3">
    <source>
        <dbReference type="Proteomes" id="UP001597380"/>
    </source>
</evidence>
<accession>A0ABW4XNJ2</accession>
<proteinExistence type="predicted"/>
<keyword evidence="1" id="KW-0812">Transmembrane</keyword>
<keyword evidence="1" id="KW-1133">Transmembrane helix</keyword>
<protein>
    <submittedName>
        <fullName evidence="2">Uncharacterized protein</fullName>
    </submittedName>
</protein>
<sequence length="200" mass="22477">MPRAIHHSPSQKLRVLISLLVLCGIVAGVLNLLPSLFIENYSRLQQGHPYVSVTPWDIPLLIGIPATLVVIWWCLLCLLNKLSNMVIQKSMPIIVFFAVALIASRIAYGFALPAYLTSKGYTLCLQYSSPALAGRNVWVIDPDFCIDNMGSLRDEVMAWFDKQVADQQPLTVARVQLEIANLKAEWLAEQQRLYPHLYAD</sequence>
<reference evidence="3" key="1">
    <citation type="journal article" date="2019" name="Int. J. Syst. Evol. Microbiol.">
        <title>The Global Catalogue of Microorganisms (GCM) 10K type strain sequencing project: providing services to taxonomists for standard genome sequencing and annotation.</title>
        <authorList>
            <consortium name="The Broad Institute Genomics Platform"/>
            <consortium name="The Broad Institute Genome Sequencing Center for Infectious Disease"/>
            <person name="Wu L."/>
            <person name="Ma J."/>
        </authorList>
    </citation>
    <scope>NUCLEOTIDE SEQUENCE [LARGE SCALE GENOMIC DNA]</scope>
    <source>
        <strain evidence="3">CGMCC 1.10992</strain>
    </source>
</reference>
<dbReference type="Proteomes" id="UP001597380">
    <property type="component" value="Unassembled WGS sequence"/>
</dbReference>
<dbReference type="RefSeq" id="WP_345339918.1">
    <property type="nucleotide sequence ID" value="NZ_BAABLI010000012.1"/>
</dbReference>
<name>A0ABW4XNJ2_9GAMM</name>
<evidence type="ECO:0000256" key="1">
    <source>
        <dbReference type="SAM" id="Phobius"/>
    </source>
</evidence>
<feature type="transmembrane region" description="Helical" evidence="1">
    <location>
        <begin position="58"/>
        <end position="79"/>
    </location>
</feature>
<organism evidence="2 3">
    <name type="scientific">Corallincola platygyrae</name>
    <dbReference type="NCBI Taxonomy" id="1193278"/>
    <lineage>
        <taxon>Bacteria</taxon>
        <taxon>Pseudomonadati</taxon>
        <taxon>Pseudomonadota</taxon>
        <taxon>Gammaproteobacteria</taxon>
        <taxon>Alteromonadales</taxon>
        <taxon>Psychromonadaceae</taxon>
        <taxon>Corallincola</taxon>
    </lineage>
</organism>
<feature type="transmembrane region" description="Helical" evidence="1">
    <location>
        <begin position="91"/>
        <end position="116"/>
    </location>
</feature>
<gene>
    <name evidence="2" type="ORF">ACFSJ3_14265</name>
</gene>
<dbReference type="EMBL" id="JBHUHT010000016">
    <property type="protein sequence ID" value="MFD2097156.1"/>
    <property type="molecule type" value="Genomic_DNA"/>
</dbReference>
<comment type="caution">
    <text evidence="2">The sequence shown here is derived from an EMBL/GenBank/DDBJ whole genome shotgun (WGS) entry which is preliminary data.</text>
</comment>